<feature type="transmembrane region" description="Helical" evidence="1">
    <location>
        <begin position="100"/>
        <end position="116"/>
    </location>
</feature>
<dbReference type="Pfam" id="PF07314">
    <property type="entry name" value="Lit"/>
    <property type="match status" value="1"/>
</dbReference>
<dbReference type="InterPro" id="IPR010178">
    <property type="entry name" value="Lit"/>
</dbReference>
<dbReference type="NCBIfam" id="TIGR01906">
    <property type="entry name" value="integ_TIGR01906"/>
    <property type="match status" value="1"/>
</dbReference>
<evidence type="ECO:0000313" key="3">
    <source>
        <dbReference type="Proteomes" id="UP001146670"/>
    </source>
</evidence>
<sequence length="213" mass="25331">MKEKIIYYLGIVSLVVLSLSLAIFIIIWSFPLFRLNLALFNLHELVGLSPNQIMADYRNLIAYLNFPWINDLSLTYFPMSDSARFHFYEVKQLFLFNDRILLFTAIFSIIFINYLNKKQGLWQLAKSFKVLQFLPLLVILVLLFNFNQVFTTFHHIFFDNDAWLFNPSTDPIILVLNDSFFLLCFVGVFILLQLFLWLFYRLGLTQLKNNRER</sequence>
<protein>
    <submittedName>
        <fullName evidence="2">TIGR01906 family membrane protein</fullName>
    </submittedName>
</protein>
<keyword evidence="1" id="KW-1133">Transmembrane helix</keyword>
<reference evidence="2" key="1">
    <citation type="submission" date="2022-12" db="EMBL/GenBank/DDBJ databases">
        <title>Description and comparative metabolic analysis of Aerococcus sp. nov., isolated from the feces of a pig.</title>
        <authorList>
            <person name="Chang Y.-H."/>
        </authorList>
    </citation>
    <scope>NUCLEOTIDE SEQUENCE</scope>
    <source>
        <strain evidence="2">YH-aer222</strain>
    </source>
</reference>
<accession>A0A9X3FN75</accession>
<feature type="transmembrane region" description="Helical" evidence="1">
    <location>
        <begin position="7"/>
        <end position="30"/>
    </location>
</feature>
<gene>
    <name evidence="2" type="ORF">OW157_05020</name>
</gene>
<keyword evidence="3" id="KW-1185">Reference proteome</keyword>
<organism evidence="2 3">
    <name type="scientific">Aerococcus kribbianus</name>
    <dbReference type="NCBI Taxonomy" id="2999064"/>
    <lineage>
        <taxon>Bacteria</taxon>
        <taxon>Bacillati</taxon>
        <taxon>Bacillota</taxon>
        <taxon>Bacilli</taxon>
        <taxon>Lactobacillales</taxon>
        <taxon>Aerococcaceae</taxon>
        <taxon>Aerococcus</taxon>
    </lineage>
</organism>
<comment type="caution">
    <text evidence="2">The sequence shown here is derived from an EMBL/GenBank/DDBJ whole genome shotgun (WGS) entry which is preliminary data.</text>
</comment>
<keyword evidence="1" id="KW-0812">Transmembrane</keyword>
<keyword evidence="1" id="KW-0472">Membrane</keyword>
<name>A0A9X3FN75_9LACT</name>
<dbReference type="RefSeq" id="WP_268752261.1">
    <property type="nucleotide sequence ID" value="NZ_JAPRFQ010000002.1"/>
</dbReference>
<dbReference type="AlphaFoldDB" id="A0A9X3FN75"/>
<evidence type="ECO:0000256" key="1">
    <source>
        <dbReference type="SAM" id="Phobius"/>
    </source>
</evidence>
<dbReference type="Proteomes" id="UP001146670">
    <property type="component" value="Unassembled WGS sequence"/>
</dbReference>
<evidence type="ECO:0000313" key="2">
    <source>
        <dbReference type="EMBL" id="MCZ0725930.1"/>
    </source>
</evidence>
<feature type="transmembrane region" description="Helical" evidence="1">
    <location>
        <begin position="180"/>
        <end position="200"/>
    </location>
</feature>
<proteinExistence type="predicted"/>
<dbReference type="EMBL" id="JAPRFR010000002">
    <property type="protein sequence ID" value="MCZ0725930.1"/>
    <property type="molecule type" value="Genomic_DNA"/>
</dbReference>